<dbReference type="InterPro" id="IPR053860">
    <property type="entry name" value="DUF6932"/>
</dbReference>
<evidence type="ECO:0000313" key="2">
    <source>
        <dbReference type="Proteomes" id="UP000199256"/>
    </source>
</evidence>
<dbReference type="Pfam" id="PF22014">
    <property type="entry name" value="DUF6932"/>
    <property type="match status" value="1"/>
</dbReference>
<accession>A0A1H7QTA4</accession>
<dbReference type="Proteomes" id="UP000199256">
    <property type="component" value="Unassembled WGS sequence"/>
</dbReference>
<name>A0A1H7QTA4_9GAMM</name>
<gene>
    <name evidence="1" type="ORF">SAMN05444515_1194</name>
</gene>
<keyword evidence="2" id="KW-1185">Reference proteome</keyword>
<dbReference type="EMBL" id="FOAA01000019">
    <property type="protein sequence ID" value="SEL50855.1"/>
    <property type="molecule type" value="Genomic_DNA"/>
</dbReference>
<dbReference type="RefSeq" id="WP_025280493.1">
    <property type="nucleotide sequence ID" value="NZ_FOAA01000019.1"/>
</dbReference>
<reference evidence="2" key="1">
    <citation type="submission" date="2016-10" db="EMBL/GenBank/DDBJ databases">
        <authorList>
            <person name="Varghese N."/>
            <person name="Submissions S."/>
        </authorList>
    </citation>
    <scope>NUCLEOTIDE SEQUENCE [LARGE SCALE GENOMIC DNA]</scope>
    <source>
        <strain evidence="2">DSM 241</strain>
    </source>
</reference>
<sequence>MNVSIPDWTAEGVLPPVDAGDPTSLNRSPYHVSLLDLVEHFGTSKERIRILDGFLRYRSGLHEAGLIQGFQWLDGSYMEHVEAIEKRSPNDIDVVSFIEFPSGMSEMEIKTHYSDIIGLTRNSRTLIKRQLMVDAFMVPLNRASSVDLVALSTYWYGVWSHRRDRAWKGFIQVSLMPDHAARARLDSLMGQEENV</sequence>
<protein>
    <submittedName>
        <fullName evidence="1">Uncharacterized protein</fullName>
    </submittedName>
</protein>
<dbReference type="AlphaFoldDB" id="A0A1H7QTA4"/>
<evidence type="ECO:0000313" key="1">
    <source>
        <dbReference type="EMBL" id="SEL50855.1"/>
    </source>
</evidence>
<organism evidence="1 2">
    <name type="scientific">Ectothiorhodospira marina</name>
    <dbReference type="NCBI Taxonomy" id="1396821"/>
    <lineage>
        <taxon>Bacteria</taxon>
        <taxon>Pseudomonadati</taxon>
        <taxon>Pseudomonadota</taxon>
        <taxon>Gammaproteobacteria</taxon>
        <taxon>Chromatiales</taxon>
        <taxon>Ectothiorhodospiraceae</taxon>
        <taxon>Ectothiorhodospira</taxon>
    </lineage>
</organism>
<dbReference type="OrthoDB" id="7842083at2"/>
<dbReference type="STRING" id="1396821.SAMN05444515_1194"/>
<proteinExistence type="predicted"/>